<dbReference type="InterPro" id="IPR007059">
    <property type="entry name" value="DmsC"/>
</dbReference>
<sequence length="300" mass="30731">MDFALSEITLVLFTTLAPSGTVAYALVAWRALACPGQGARRLVAAVAGIPLAVCLLGLIASATHLGNPANALYVFMGVGRSPLSNEVAAAVAFFAVAGVAWMYGFAERVVDWAHRAALAASMLMGIVFLATVAMAYHARTIVSWDTPFVPGVLVASAFAGGPLVAWVCVRALVRPQATLRFGHGCLAVSAAGVVVAVVLLVAQEHAVADLGNAATSMAHLAPLFGPSTLLYASCAVGGWLLMAADARGVTQAHAADSAGAGDAPPLSLLLAGVSLGLVFAGTFVMRFNFYMTHLTYGISF</sequence>
<dbReference type="PANTHER" id="PTHR38095:SF2">
    <property type="entry name" value="ANAEROBIC DIMETHYL SULFOXIDE REDUCTASE CHAIN C"/>
    <property type="match status" value="1"/>
</dbReference>
<dbReference type="PANTHER" id="PTHR38095">
    <property type="entry name" value="ANAEROBIC DIMETHYL SULFOXIDE REDUCTASE CHAIN YNFH"/>
    <property type="match status" value="1"/>
</dbReference>
<dbReference type="Proteomes" id="UP000503297">
    <property type="component" value="Chromosome"/>
</dbReference>
<dbReference type="GO" id="GO:0005886">
    <property type="term" value="C:plasma membrane"/>
    <property type="evidence" value="ECO:0007669"/>
    <property type="project" value="TreeGrafter"/>
</dbReference>
<name>A0A6M8J0Z8_9ACTN</name>
<dbReference type="AlphaFoldDB" id="A0A6M8J0Z8"/>
<organism evidence="2 3">
    <name type="scientific">Berryella wangjianweii</name>
    <dbReference type="NCBI Taxonomy" id="2734634"/>
    <lineage>
        <taxon>Bacteria</taxon>
        <taxon>Bacillati</taxon>
        <taxon>Actinomycetota</taxon>
        <taxon>Coriobacteriia</taxon>
        <taxon>Eggerthellales</taxon>
        <taxon>Eggerthellaceae</taxon>
        <taxon>Berryella</taxon>
    </lineage>
</organism>
<gene>
    <name evidence="2" type="ORF">HLV38_05620</name>
</gene>
<dbReference type="GO" id="GO:0009389">
    <property type="term" value="F:dimethyl sulfoxide reductase activity"/>
    <property type="evidence" value="ECO:0007669"/>
    <property type="project" value="TreeGrafter"/>
</dbReference>
<dbReference type="Pfam" id="PF04976">
    <property type="entry name" value="DmsC"/>
    <property type="match status" value="1"/>
</dbReference>
<feature type="transmembrane region" description="Helical" evidence="1">
    <location>
        <begin position="181"/>
        <end position="203"/>
    </location>
</feature>
<proteinExistence type="predicted"/>
<dbReference type="GO" id="GO:0009390">
    <property type="term" value="C:dimethyl sulfoxide reductase complex"/>
    <property type="evidence" value="ECO:0007669"/>
    <property type="project" value="TreeGrafter"/>
</dbReference>
<feature type="transmembrane region" description="Helical" evidence="1">
    <location>
        <begin position="44"/>
        <end position="67"/>
    </location>
</feature>
<evidence type="ECO:0000313" key="2">
    <source>
        <dbReference type="EMBL" id="QKF07650.1"/>
    </source>
</evidence>
<feature type="transmembrane region" description="Helical" evidence="1">
    <location>
        <begin position="12"/>
        <end position="32"/>
    </location>
</feature>
<feature type="transmembrane region" description="Helical" evidence="1">
    <location>
        <begin position="117"/>
        <end position="136"/>
    </location>
</feature>
<feature type="transmembrane region" description="Helical" evidence="1">
    <location>
        <begin position="223"/>
        <end position="244"/>
    </location>
</feature>
<protein>
    <submittedName>
        <fullName evidence="2">Dimethyl sulfoxide reductase anchor subunit</fullName>
    </submittedName>
</protein>
<dbReference type="RefSeq" id="WP_173164961.1">
    <property type="nucleotide sequence ID" value="NZ_CP053716.1"/>
</dbReference>
<accession>A0A6M8J0Z8</accession>
<keyword evidence="1" id="KW-1133">Transmembrane helix</keyword>
<reference evidence="3" key="1">
    <citation type="submission" date="2020-05" db="EMBL/GenBank/DDBJ databases">
        <title>Novel species in genus Nocardioides.</title>
        <authorList>
            <person name="Zhang G."/>
        </authorList>
    </citation>
    <scope>NUCLEOTIDE SEQUENCE [LARGE SCALE GENOMIC DNA]</scope>
    <source>
        <strain evidence="3">zg-1050</strain>
    </source>
</reference>
<evidence type="ECO:0000313" key="3">
    <source>
        <dbReference type="Proteomes" id="UP000503297"/>
    </source>
</evidence>
<dbReference type="EMBL" id="CP053716">
    <property type="protein sequence ID" value="QKF07650.1"/>
    <property type="molecule type" value="Genomic_DNA"/>
</dbReference>
<dbReference type="KEGG" id="bwa:HLV38_05620"/>
<feature type="transmembrane region" description="Helical" evidence="1">
    <location>
        <begin position="265"/>
        <end position="285"/>
    </location>
</feature>
<keyword evidence="1" id="KW-0812">Transmembrane</keyword>
<feature type="transmembrane region" description="Helical" evidence="1">
    <location>
        <begin position="87"/>
        <end position="105"/>
    </location>
</feature>
<evidence type="ECO:0000256" key="1">
    <source>
        <dbReference type="SAM" id="Phobius"/>
    </source>
</evidence>
<dbReference type="GO" id="GO:0019645">
    <property type="term" value="P:anaerobic electron transport chain"/>
    <property type="evidence" value="ECO:0007669"/>
    <property type="project" value="InterPro"/>
</dbReference>
<feature type="transmembrane region" description="Helical" evidence="1">
    <location>
        <begin position="148"/>
        <end position="169"/>
    </location>
</feature>
<keyword evidence="3" id="KW-1185">Reference proteome</keyword>
<keyword evidence="1" id="KW-0472">Membrane</keyword>